<accession>X1B2G4</accession>
<name>X1B2G4_9ZZZZ</name>
<proteinExistence type="predicted"/>
<reference evidence="1" key="1">
    <citation type="journal article" date="2014" name="Front. Microbiol.">
        <title>High frequency of phylogenetically diverse reductive dehalogenase-homologous genes in deep subseafloor sedimentary metagenomes.</title>
        <authorList>
            <person name="Kawai M."/>
            <person name="Futagami T."/>
            <person name="Toyoda A."/>
            <person name="Takaki Y."/>
            <person name="Nishi S."/>
            <person name="Hori S."/>
            <person name="Arai W."/>
            <person name="Tsubouchi T."/>
            <person name="Morono Y."/>
            <person name="Uchiyama I."/>
            <person name="Ito T."/>
            <person name="Fujiyama A."/>
            <person name="Inagaki F."/>
            <person name="Takami H."/>
        </authorList>
    </citation>
    <scope>NUCLEOTIDE SEQUENCE</scope>
    <source>
        <strain evidence="1">Expedition CK06-06</strain>
    </source>
</reference>
<dbReference type="EMBL" id="BART01018513">
    <property type="protein sequence ID" value="GAG75507.1"/>
    <property type="molecule type" value="Genomic_DNA"/>
</dbReference>
<organism evidence="1">
    <name type="scientific">marine sediment metagenome</name>
    <dbReference type="NCBI Taxonomy" id="412755"/>
    <lineage>
        <taxon>unclassified sequences</taxon>
        <taxon>metagenomes</taxon>
        <taxon>ecological metagenomes</taxon>
    </lineage>
</organism>
<feature type="non-terminal residue" evidence="1">
    <location>
        <position position="33"/>
    </location>
</feature>
<dbReference type="AlphaFoldDB" id="X1B2G4"/>
<comment type="caution">
    <text evidence="1">The sequence shown here is derived from an EMBL/GenBank/DDBJ whole genome shotgun (WGS) entry which is preliminary data.</text>
</comment>
<sequence length="33" mass="3647">MQAEGVIVFDEIQGKVVFSEVPPKFSSPRQIAI</sequence>
<protein>
    <submittedName>
        <fullName evidence="1">Uncharacterized protein</fullName>
    </submittedName>
</protein>
<gene>
    <name evidence="1" type="ORF">S01H4_34927</name>
</gene>
<evidence type="ECO:0000313" key="1">
    <source>
        <dbReference type="EMBL" id="GAG75507.1"/>
    </source>
</evidence>